<feature type="region of interest" description="Disordered" evidence="1">
    <location>
        <begin position="1"/>
        <end position="30"/>
    </location>
</feature>
<dbReference type="OrthoDB" id="9804951at2"/>
<dbReference type="NCBIfam" id="TIGR00254">
    <property type="entry name" value="GGDEF"/>
    <property type="match status" value="1"/>
</dbReference>
<dbReference type="PROSITE" id="PS50883">
    <property type="entry name" value="EAL"/>
    <property type="match status" value="1"/>
</dbReference>
<feature type="domain" description="PAS" evidence="2">
    <location>
        <begin position="47"/>
        <end position="118"/>
    </location>
</feature>
<proteinExistence type="predicted"/>
<dbReference type="EMBL" id="VNFH01000005">
    <property type="protein sequence ID" value="TVU70699.1"/>
    <property type="molecule type" value="Genomic_DNA"/>
</dbReference>
<dbReference type="RefSeq" id="WP_144727456.1">
    <property type="nucleotide sequence ID" value="NZ_CAWOWR010000107.1"/>
</dbReference>
<dbReference type="SUPFAM" id="SSF141868">
    <property type="entry name" value="EAL domain-like"/>
    <property type="match status" value="1"/>
</dbReference>
<dbReference type="PANTHER" id="PTHR44757">
    <property type="entry name" value="DIGUANYLATE CYCLASE DGCP"/>
    <property type="match status" value="1"/>
</dbReference>
<dbReference type="PANTHER" id="PTHR44757:SF2">
    <property type="entry name" value="BIOFILM ARCHITECTURE MAINTENANCE PROTEIN MBAA"/>
    <property type="match status" value="1"/>
</dbReference>
<dbReference type="PROSITE" id="PS50112">
    <property type="entry name" value="PAS"/>
    <property type="match status" value="1"/>
</dbReference>
<name>A0A558HNI2_9GAMM</name>
<dbReference type="CDD" id="cd00130">
    <property type="entry name" value="PAS"/>
    <property type="match status" value="1"/>
</dbReference>
<dbReference type="Gene3D" id="3.20.20.450">
    <property type="entry name" value="EAL domain"/>
    <property type="match status" value="1"/>
</dbReference>
<dbReference type="SUPFAM" id="SSF55073">
    <property type="entry name" value="Nucleotide cyclase"/>
    <property type="match status" value="1"/>
</dbReference>
<accession>A0A558HNI2</accession>
<dbReference type="InterPro" id="IPR035965">
    <property type="entry name" value="PAS-like_dom_sf"/>
</dbReference>
<dbReference type="SMART" id="SM00091">
    <property type="entry name" value="PAS"/>
    <property type="match status" value="2"/>
</dbReference>
<dbReference type="Pfam" id="PF00563">
    <property type="entry name" value="EAL"/>
    <property type="match status" value="1"/>
</dbReference>
<dbReference type="AlphaFoldDB" id="A0A558HNI2"/>
<evidence type="ECO:0000259" key="5">
    <source>
        <dbReference type="PROSITE" id="PS50887"/>
    </source>
</evidence>
<dbReference type="InterPro" id="IPR001633">
    <property type="entry name" value="EAL_dom"/>
</dbReference>
<feature type="domain" description="EAL" evidence="4">
    <location>
        <begin position="483"/>
        <end position="736"/>
    </location>
</feature>
<dbReference type="InterPro" id="IPR000160">
    <property type="entry name" value="GGDEF_dom"/>
</dbReference>
<evidence type="ECO:0000313" key="6">
    <source>
        <dbReference type="EMBL" id="TVU70699.1"/>
    </source>
</evidence>
<dbReference type="CDD" id="cd01948">
    <property type="entry name" value="EAL"/>
    <property type="match status" value="1"/>
</dbReference>
<sequence length="736" mass="83340">MSVNPDAQELPDAPPSGAPQAPMPDMDTSLTFDPLALTERVKALEEENFLLRMLVDTHPDIMFVKDAQGLFRFANQTLIDFYGTTLEDIVGREDSHYTGNTEQGHFFRRSVQQVLNKYEREVIFEDATDGETGEVNHFRSIKQPFHSPQGTGMVAVLAHNITTQVREHERKNRQIDHIYDTSLEGFWDWSISDSQVTHNRRWSQILEIPESELCNSLDEFAAMLHPDDTPEVMAAIEDCLAGKTPYYHRHRMLNREGKVLWVIDKGDVIERDRDGAPLRMIGSITDITRVVESEALLHQHNRFDSLTKLANRCSLIDVLQQTIITTAIRGDHAALVFIDLDHFKKINDLLGHAAGDHLLIEVAHRLSSQVRSTDMVARFGGDEFVILLQPLSAHESDARREFEDVMGKLQYALDQPYSLTGPSGQPLEHHSSASMGSIIFHGRGLCAEELIRRADIAMYCAKDAGRNQRVSFDPSMRVELERAVQLEHDLRSAIELGQMWIELQPQFDQYQQLLGAECLLRWRHPTYGMISPFEFIPLAEKSLLIVTLGDWVLEEACTLLTAWESIPALANIHLSINVSARQIDNPSYVDEMVVTLARHGIAPQRLQLELTESVFVCDMPTTVGRMHQLNALGLSLSLDDFGTGFSSLTYIKQLPFSELKIDRSFINDLEHDVMDYRMVEFIVHLGHELGMRVVAEGVETRSQMDHLVTMGCDVIQGYLLAKPMPVTEFIKRHGVS</sequence>
<feature type="domain" description="PAC" evidence="3">
    <location>
        <begin position="246"/>
        <end position="299"/>
    </location>
</feature>
<gene>
    <name evidence="6" type="ORF">FQP86_08795</name>
</gene>
<dbReference type="SUPFAM" id="SSF55785">
    <property type="entry name" value="PYP-like sensor domain (PAS domain)"/>
    <property type="match status" value="2"/>
</dbReference>
<dbReference type="PROSITE" id="PS50113">
    <property type="entry name" value="PAC"/>
    <property type="match status" value="1"/>
</dbReference>
<dbReference type="InterPro" id="IPR052155">
    <property type="entry name" value="Biofilm_reg_signaling"/>
</dbReference>
<dbReference type="InterPro" id="IPR043128">
    <property type="entry name" value="Rev_trsase/Diguanyl_cyclase"/>
</dbReference>
<dbReference type="Pfam" id="PF08447">
    <property type="entry name" value="PAS_3"/>
    <property type="match status" value="1"/>
</dbReference>
<evidence type="ECO:0000259" key="3">
    <source>
        <dbReference type="PROSITE" id="PS50113"/>
    </source>
</evidence>
<reference evidence="6 7" key="1">
    <citation type="submission" date="2019-07" db="EMBL/GenBank/DDBJ databases">
        <title>Diversity of Bacteria from Kongsfjorden, Arctic.</title>
        <authorList>
            <person name="Yu Y."/>
        </authorList>
    </citation>
    <scope>NUCLEOTIDE SEQUENCE [LARGE SCALE GENOMIC DNA]</scope>
    <source>
        <strain evidence="6 7">SM1923</strain>
    </source>
</reference>
<dbReference type="InterPro" id="IPR013655">
    <property type="entry name" value="PAS_fold_3"/>
</dbReference>
<dbReference type="NCBIfam" id="TIGR00229">
    <property type="entry name" value="sensory_box"/>
    <property type="match status" value="1"/>
</dbReference>
<dbReference type="SMART" id="SM00267">
    <property type="entry name" value="GGDEF"/>
    <property type="match status" value="1"/>
</dbReference>
<dbReference type="Pfam" id="PF00990">
    <property type="entry name" value="GGDEF"/>
    <property type="match status" value="1"/>
</dbReference>
<dbReference type="InterPro" id="IPR035919">
    <property type="entry name" value="EAL_sf"/>
</dbReference>
<dbReference type="InterPro" id="IPR029787">
    <property type="entry name" value="Nucleotide_cyclase"/>
</dbReference>
<dbReference type="Gene3D" id="3.30.70.270">
    <property type="match status" value="1"/>
</dbReference>
<dbReference type="Proteomes" id="UP000319941">
    <property type="component" value="Unassembled WGS sequence"/>
</dbReference>
<protein>
    <submittedName>
        <fullName evidence="6">EAL domain-containing protein</fullName>
    </submittedName>
</protein>
<dbReference type="PROSITE" id="PS50887">
    <property type="entry name" value="GGDEF"/>
    <property type="match status" value="1"/>
</dbReference>
<dbReference type="CDD" id="cd01949">
    <property type="entry name" value="GGDEF"/>
    <property type="match status" value="1"/>
</dbReference>
<evidence type="ECO:0000256" key="1">
    <source>
        <dbReference type="SAM" id="MobiDB-lite"/>
    </source>
</evidence>
<dbReference type="InterPro" id="IPR013656">
    <property type="entry name" value="PAS_4"/>
</dbReference>
<feature type="domain" description="GGDEF" evidence="5">
    <location>
        <begin position="331"/>
        <end position="474"/>
    </location>
</feature>
<evidence type="ECO:0000259" key="2">
    <source>
        <dbReference type="PROSITE" id="PS50112"/>
    </source>
</evidence>
<dbReference type="InterPro" id="IPR000014">
    <property type="entry name" value="PAS"/>
</dbReference>
<dbReference type="InterPro" id="IPR000700">
    <property type="entry name" value="PAS-assoc_C"/>
</dbReference>
<keyword evidence="7" id="KW-1185">Reference proteome</keyword>
<dbReference type="Pfam" id="PF08448">
    <property type="entry name" value="PAS_4"/>
    <property type="match status" value="1"/>
</dbReference>
<organism evidence="6 7">
    <name type="scientific">Cobetia crustatorum</name>
    <dbReference type="NCBI Taxonomy" id="553385"/>
    <lineage>
        <taxon>Bacteria</taxon>
        <taxon>Pseudomonadati</taxon>
        <taxon>Pseudomonadota</taxon>
        <taxon>Gammaproteobacteria</taxon>
        <taxon>Oceanospirillales</taxon>
        <taxon>Halomonadaceae</taxon>
        <taxon>Cobetia</taxon>
    </lineage>
</organism>
<evidence type="ECO:0000313" key="7">
    <source>
        <dbReference type="Proteomes" id="UP000319941"/>
    </source>
</evidence>
<comment type="caution">
    <text evidence="6">The sequence shown here is derived from an EMBL/GenBank/DDBJ whole genome shotgun (WGS) entry which is preliminary data.</text>
</comment>
<dbReference type="SMART" id="SM00052">
    <property type="entry name" value="EAL"/>
    <property type="match status" value="1"/>
</dbReference>
<evidence type="ECO:0000259" key="4">
    <source>
        <dbReference type="PROSITE" id="PS50883"/>
    </source>
</evidence>
<dbReference type="Gene3D" id="3.30.450.20">
    <property type="entry name" value="PAS domain"/>
    <property type="match status" value="2"/>
</dbReference>